<dbReference type="SMART" id="SM00028">
    <property type="entry name" value="TPR"/>
    <property type="match status" value="2"/>
</dbReference>
<dbReference type="RefSeq" id="WP_121440635.1">
    <property type="nucleotide sequence ID" value="NZ_RCDA01000001.1"/>
</dbReference>
<dbReference type="Pfam" id="PF14559">
    <property type="entry name" value="TPR_19"/>
    <property type="match status" value="1"/>
</dbReference>
<dbReference type="EMBL" id="RCDA01000001">
    <property type="protein sequence ID" value="RLK50123.1"/>
    <property type="molecule type" value="Genomic_DNA"/>
</dbReference>
<feature type="region of interest" description="Disordered" evidence="1">
    <location>
        <begin position="23"/>
        <end position="74"/>
    </location>
</feature>
<dbReference type="AlphaFoldDB" id="A0A498C4K5"/>
<evidence type="ECO:0000313" key="4">
    <source>
        <dbReference type="Proteomes" id="UP000275461"/>
    </source>
</evidence>
<dbReference type="OrthoDB" id="6196966at2"/>
<evidence type="ECO:0000256" key="2">
    <source>
        <dbReference type="SAM" id="SignalP"/>
    </source>
</evidence>
<evidence type="ECO:0000256" key="1">
    <source>
        <dbReference type="SAM" id="MobiDB-lite"/>
    </source>
</evidence>
<reference evidence="3 4" key="1">
    <citation type="submission" date="2018-10" db="EMBL/GenBank/DDBJ databases">
        <title>Genomic Encyclopedia of Type Strains, Phase IV (KMG-IV): sequencing the most valuable type-strain genomes for metagenomic binning, comparative biology and taxonomic classification.</title>
        <authorList>
            <person name="Goeker M."/>
        </authorList>
    </citation>
    <scope>NUCLEOTIDE SEQUENCE [LARGE SCALE GENOMIC DNA]</scope>
    <source>
        <strain evidence="3 4">DSM 12769</strain>
    </source>
</reference>
<dbReference type="InterPro" id="IPR011990">
    <property type="entry name" value="TPR-like_helical_dom_sf"/>
</dbReference>
<protein>
    <submittedName>
        <fullName evidence="3">Tetratricopeptide repeat protein</fullName>
    </submittedName>
</protein>
<comment type="caution">
    <text evidence="3">The sequence shown here is derived from an EMBL/GenBank/DDBJ whole genome shotgun (WGS) entry which is preliminary data.</text>
</comment>
<accession>A0A498C4K5</accession>
<feature type="signal peptide" evidence="2">
    <location>
        <begin position="1"/>
        <end position="18"/>
    </location>
</feature>
<gene>
    <name evidence="3" type="ORF">DFR31_0012</name>
</gene>
<keyword evidence="2" id="KW-0732">Signal</keyword>
<proteinExistence type="predicted"/>
<dbReference type="Gene3D" id="1.25.40.10">
    <property type="entry name" value="Tetratricopeptide repeat domain"/>
    <property type="match status" value="1"/>
</dbReference>
<name>A0A498C4K5_9GAMM</name>
<feature type="chain" id="PRO_5019778134" evidence="2">
    <location>
        <begin position="19"/>
        <end position="178"/>
    </location>
</feature>
<feature type="compositionally biased region" description="Acidic residues" evidence="1">
    <location>
        <begin position="36"/>
        <end position="65"/>
    </location>
</feature>
<dbReference type="Proteomes" id="UP000275461">
    <property type="component" value="Unassembled WGS sequence"/>
</dbReference>
<dbReference type="PROSITE" id="PS51257">
    <property type="entry name" value="PROKAR_LIPOPROTEIN"/>
    <property type="match status" value="1"/>
</dbReference>
<feature type="region of interest" description="Disordered" evidence="1">
    <location>
        <begin position="158"/>
        <end position="178"/>
    </location>
</feature>
<evidence type="ECO:0000313" key="3">
    <source>
        <dbReference type="EMBL" id="RLK50123.1"/>
    </source>
</evidence>
<keyword evidence="4" id="KW-1185">Reference proteome</keyword>
<dbReference type="SUPFAM" id="SSF48452">
    <property type="entry name" value="TPR-like"/>
    <property type="match status" value="1"/>
</dbReference>
<organism evidence="3 4">
    <name type="scientific">Alkalispirillum mobile</name>
    <dbReference type="NCBI Taxonomy" id="85925"/>
    <lineage>
        <taxon>Bacteria</taxon>
        <taxon>Pseudomonadati</taxon>
        <taxon>Pseudomonadota</taxon>
        <taxon>Gammaproteobacteria</taxon>
        <taxon>Chromatiales</taxon>
        <taxon>Ectothiorhodospiraceae</taxon>
        <taxon>Alkalispirillum</taxon>
    </lineage>
</organism>
<dbReference type="InterPro" id="IPR019734">
    <property type="entry name" value="TPR_rpt"/>
</dbReference>
<sequence length="178" mass="19605">MGLNARLLVLLLPLALGACTLMPPEHRPTEPAPEPEPAEAPEPDAPEPEVDEPEVDEPPEEAAEPEPEREPAIPDAVIELVADAREASQNGDYDQAAAYLERAVRISPDLAPLWQNLAVVRFQQGDYAQAEQMARRSIRLADGDRALQRRNWQLIEASRAEQGDEEGAHEARRQAEGI</sequence>